<proteinExistence type="predicted"/>
<protein>
    <submittedName>
        <fullName evidence="2">Uncharacterized protein</fullName>
    </submittedName>
</protein>
<dbReference type="eggNOG" id="COG0457">
    <property type="taxonomic scope" value="Bacteria"/>
</dbReference>
<dbReference type="Gene3D" id="1.25.40.10">
    <property type="entry name" value="Tetratricopeptide repeat domain"/>
    <property type="match status" value="1"/>
</dbReference>
<organism evidence="2 3">
    <name type="scientific">Desulfococcus multivorans DSM 2059</name>
    <dbReference type="NCBI Taxonomy" id="1121405"/>
    <lineage>
        <taxon>Bacteria</taxon>
        <taxon>Pseudomonadati</taxon>
        <taxon>Thermodesulfobacteriota</taxon>
        <taxon>Desulfobacteria</taxon>
        <taxon>Desulfobacterales</taxon>
        <taxon>Desulfococcaceae</taxon>
        <taxon>Desulfococcus</taxon>
    </lineage>
</organism>
<dbReference type="EMBL" id="ATHJ01000094">
    <property type="protein sequence ID" value="EPR38871.1"/>
    <property type="molecule type" value="Genomic_DNA"/>
</dbReference>
<dbReference type="SUPFAM" id="SSF48452">
    <property type="entry name" value="TPR-like"/>
    <property type="match status" value="1"/>
</dbReference>
<dbReference type="RefSeq" id="WP_020876943.1">
    <property type="nucleotide sequence ID" value="NZ_ATHJ01000094.1"/>
</dbReference>
<dbReference type="InterPro" id="IPR019734">
    <property type="entry name" value="TPR_rpt"/>
</dbReference>
<dbReference type="PATRIC" id="fig|1121405.3.peg.2664"/>
<dbReference type="InterPro" id="IPR011990">
    <property type="entry name" value="TPR-like_helical_dom_sf"/>
</dbReference>
<evidence type="ECO:0000313" key="3">
    <source>
        <dbReference type="Proteomes" id="UP000014977"/>
    </source>
</evidence>
<comment type="caution">
    <text evidence="2">The sequence shown here is derived from an EMBL/GenBank/DDBJ whole genome shotgun (WGS) entry which is preliminary data.</text>
</comment>
<feature type="repeat" description="TPR" evidence="1">
    <location>
        <begin position="355"/>
        <end position="388"/>
    </location>
</feature>
<keyword evidence="1" id="KW-0802">TPR repeat</keyword>
<dbReference type="Proteomes" id="UP000014977">
    <property type="component" value="Unassembled WGS sequence"/>
</dbReference>
<dbReference type="STRING" id="897.B2D07_04890"/>
<name>S7TPL7_DESML</name>
<dbReference type="AlphaFoldDB" id="S7TPL7"/>
<reference evidence="2 3" key="1">
    <citation type="journal article" date="2013" name="Genome Announc.">
        <title>Draft genome sequences for three mercury-methylating, sulfate-reducing bacteria.</title>
        <authorList>
            <person name="Brown S.D."/>
            <person name="Hurt R.A.Jr."/>
            <person name="Gilmour C.C."/>
            <person name="Elias D.A."/>
        </authorList>
    </citation>
    <scope>NUCLEOTIDE SEQUENCE [LARGE SCALE GENOMIC DNA]</scope>
    <source>
        <strain evidence="2 3">DSM 2059</strain>
    </source>
</reference>
<dbReference type="OrthoDB" id="6399948at2"/>
<keyword evidence="3" id="KW-1185">Reference proteome</keyword>
<evidence type="ECO:0000256" key="1">
    <source>
        <dbReference type="PROSITE-ProRule" id="PRU00339"/>
    </source>
</evidence>
<evidence type="ECO:0000313" key="2">
    <source>
        <dbReference type="EMBL" id="EPR38871.1"/>
    </source>
</evidence>
<gene>
    <name evidence="2" type="ORF">dsmv_0281</name>
</gene>
<accession>S7TPL7</accession>
<sequence>MSTRSPKEGKKLEALDRLIEEIIVDAYGDDEQLWAFRQAFEDDVALPADGFVIGEPVSVIAIDYDGNERRGLTAKCRREDGSEYVVAVSDVVLPQISVGTRYIAAYRRWLNLDPYPAGTQKTSRRRRQDKATDDDIDLSKPVELVALAVMERAARCRLRGSDQIITLRASRLWEVVPGAIVTVTPRKQWRYGGHPYLSGEIQSTRIDVKALDLAALGLEEMGKWDPEEEYWGEEDDPIEDWAKPIIAHGPRPMFEMEQVLPGEDTDDPFNDPITRSNDLNDAGERAEAEKILMELCQADLRCLDAHSHLGNFVFDHWPQNAIRHYEVGLRIGELSLGDDFAGVLAWGLIDNRPFLRCMHGYGLCLWRLGRFDEAEHIFEKMLWLNPYDNQGVRFLIDEVKAKTAWEDREIE</sequence>
<dbReference type="PROSITE" id="PS50005">
    <property type="entry name" value="TPR"/>
    <property type="match status" value="1"/>
</dbReference>